<evidence type="ECO:0008006" key="4">
    <source>
        <dbReference type="Google" id="ProtNLM"/>
    </source>
</evidence>
<name>A0A0F8V639_9EURO</name>
<feature type="compositionally biased region" description="Low complexity" evidence="1">
    <location>
        <begin position="63"/>
        <end position="79"/>
    </location>
</feature>
<evidence type="ECO:0000313" key="2">
    <source>
        <dbReference type="EMBL" id="KKK27213.1"/>
    </source>
</evidence>
<dbReference type="Pfam" id="PF11951">
    <property type="entry name" value="Fungal_trans_2"/>
    <property type="match status" value="1"/>
</dbReference>
<keyword evidence="3" id="KW-1185">Reference proteome</keyword>
<gene>
    <name evidence="2" type="ORF">ARAM_007679</name>
</gene>
<proteinExistence type="predicted"/>
<protein>
    <recommendedName>
        <fullName evidence="4">Transcription factor domain-containing protein</fullName>
    </recommendedName>
</protein>
<dbReference type="STRING" id="308745.A0A0F8V639"/>
<sequence>MPANGGARERKRDAIHFVNARPASETERLTIRRMVRAHVGKWISTQTKDRAAGSTLVEPPPSIITTTTTTENTPELPSSRPLDFDPDESFFPSPSTSSTISPPPSHSSCASPESCVSHASHGVPLPSQQQYPPPPPPLPSSAPSESQTDLSLALVPARTNLDNFHHRCDGPGCQCGTWSVGSDSPSPPPEGGFIEAIGAAYIDPFRTYPSQFEPELIQISETYCTYSIILLSFILLGFLISPRIGTNLSIGLSTLWPGLTPGPSPTNMSSWFPMSLSDPTLFTAFLYGSLSHRRVQSMKGWIPREGFRAKDQRLLELCEMETIKMVSREMNNPTRAVCDAMIFSVVCMAHNKSDDNIQWLQSTPFTAPMQRLQWLDIYGCLPPNMVHITGLVQMVNLRGGLEKIELPGLASIISFSDLVTSSTFLAPPIFPFVPLDASRKGKTMQDLLGYTNAGVDHYFGHIQQLGLPRDLAEIFCAINAYTEIVEQCVKWETKYDTSLLADQRNLLQYDLISLPSALGRPDNPAFSPVPHESSSIYEACRLACLVYGVGVVLPLPAQSTPLARLSELIQTVLQNSNYSTVWASTQAQIALLWVLTLGGISAHNRPNRSWYVNMLKHVVLHNDIQSWADLSGILGIIAWYPRACDKPGHDLWLEVENSRGVFN</sequence>
<dbReference type="PANTHER" id="PTHR37540:SF5">
    <property type="entry name" value="TRANSCRIPTION FACTOR DOMAIN-CONTAINING PROTEIN"/>
    <property type="match status" value="1"/>
</dbReference>
<organism evidence="2 3">
    <name type="scientific">Aspergillus rambellii</name>
    <dbReference type="NCBI Taxonomy" id="308745"/>
    <lineage>
        <taxon>Eukaryota</taxon>
        <taxon>Fungi</taxon>
        <taxon>Dikarya</taxon>
        <taxon>Ascomycota</taxon>
        <taxon>Pezizomycotina</taxon>
        <taxon>Eurotiomycetes</taxon>
        <taxon>Eurotiomycetidae</taxon>
        <taxon>Eurotiales</taxon>
        <taxon>Aspergillaceae</taxon>
        <taxon>Aspergillus</taxon>
        <taxon>Aspergillus subgen. Nidulantes</taxon>
    </lineage>
</organism>
<dbReference type="Proteomes" id="UP000034291">
    <property type="component" value="Unassembled WGS sequence"/>
</dbReference>
<dbReference type="PANTHER" id="PTHR37540">
    <property type="entry name" value="TRANSCRIPTION FACTOR (ACR-2), PUTATIVE-RELATED-RELATED"/>
    <property type="match status" value="1"/>
</dbReference>
<evidence type="ECO:0000313" key="3">
    <source>
        <dbReference type="Proteomes" id="UP000034291"/>
    </source>
</evidence>
<feature type="region of interest" description="Disordered" evidence="1">
    <location>
        <begin position="46"/>
        <end position="150"/>
    </location>
</feature>
<reference evidence="2 3" key="1">
    <citation type="submission" date="2015-02" db="EMBL/GenBank/DDBJ databases">
        <title>Draft Genome Sequences of Two Closely-Related Aflatoxigenic Aspergillus Species Obtained from the Cote d'Ivoire.</title>
        <authorList>
            <person name="Moore G.G."/>
            <person name="Beltz S.B."/>
            <person name="Mack B.M."/>
        </authorList>
    </citation>
    <scope>NUCLEOTIDE SEQUENCE [LARGE SCALE GENOMIC DNA]</scope>
    <source>
        <strain evidence="2 3">SRRC1468</strain>
    </source>
</reference>
<dbReference type="OrthoDB" id="3469466at2759"/>
<dbReference type="AlphaFoldDB" id="A0A0F8V639"/>
<feature type="compositionally biased region" description="Low complexity" evidence="1">
    <location>
        <begin position="89"/>
        <end position="130"/>
    </location>
</feature>
<dbReference type="EMBL" id="JZBS01000081">
    <property type="protein sequence ID" value="KKK27213.1"/>
    <property type="molecule type" value="Genomic_DNA"/>
</dbReference>
<evidence type="ECO:0000256" key="1">
    <source>
        <dbReference type="SAM" id="MobiDB-lite"/>
    </source>
</evidence>
<comment type="caution">
    <text evidence="2">The sequence shown here is derived from an EMBL/GenBank/DDBJ whole genome shotgun (WGS) entry which is preliminary data.</text>
</comment>
<feature type="compositionally biased region" description="Pro residues" evidence="1">
    <location>
        <begin position="131"/>
        <end position="140"/>
    </location>
</feature>
<dbReference type="InterPro" id="IPR021858">
    <property type="entry name" value="Fun_TF"/>
</dbReference>
<accession>A0A0F8V639</accession>